<proteinExistence type="predicted"/>
<dbReference type="RefSeq" id="WP_244758755.1">
    <property type="nucleotide sequence ID" value="NZ_JALJCJ010000001.1"/>
</dbReference>
<dbReference type="EMBL" id="WHSC02000001">
    <property type="protein sequence ID" value="MDO6120372.1"/>
    <property type="molecule type" value="Genomic_DNA"/>
</dbReference>
<keyword evidence="1" id="KW-0378">Hydrolase</keyword>
<dbReference type="CDD" id="cd15482">
    <property type="entry name" value="Sialidase_non-viral"/>
    <property type="match status" value="1"/>
</dbReference>
<comment type="caution">
    <text evidence="1">The sequence shown here is derived from an EMBL/GenBank/DDBJ whole genome shotgun (WGS) entry which is preliminary data.</text>
</comment>
<dbReference type="InterPro" id="IPR036278">
    <property type="entry name" value="Sialidase_sf"/>
</dbReference>
<dbReference type="GO" id="GO:0016787">
    <property type="term" value="F:hydrolase activity"/>
    <property type="evidence" value="ECO:0007669"/>
    <property type="project" value="UniProtKB-KW"/>
</dbReference>
<name>A0ABT8X9F2_9HYPH</name>
<reference evidence="1" key="1">
    <citation type="submission" date="2022-04" db="EMBL/GenBank/DDBJ databases">
        <title>Shinella lacus sp. nov., a novel member of the genus Shinella from water.</title>
        <authorList>
            <person name="Deng Y."/>
        </authorList>
    </citation>
    <scope>NUCLEOTIDE SEQUENCE</scope>
    <source>
        <strain evidence="1">JCM 31239</strain>
    </source>
</reference>
<dbReference type="Proteomes" id="UP001177080">
    <property type="component" value="Unassembled WGS sequence"/>
</dbReference>
<evidence type="ECO:0000313" key="1">
    <source>
        <dbReference type="EMBL" id="MDO6120372.1"/>
    </source>
</evidence>
<protein>
    <submittedName>
        <fullName evidence="1">Glycoside hydrolase</fullName>
    </submittedName>
</protein>
<dbReference type="Gene3D" id="2.120.10.10">
    <property type="match status" value="1"/>
</dbReference>
<accession>A0ABT8X9F2</accession>
<keyword evidence="2" id="KW-1185">Reference proteome</keyword>
<organism evidence="1 2">
    <name type="scientific">Shinella curvata</name>
    <dbReference type="NCBI Taxonomy" id="1817964"/>
    <lineage>
        <taxon>Bacteria</taxon>
        <taxon>Pseudomonadati</taxon>
        <taxon>Pseudomonadota</taxon>
        <taxon>Alphaproteobacteria</taxon>
        <taxon>Hyphomicrobiales</taxon>
        <taxon>Rhizobiaceae</taxon>
        <taxon>Shinella</taxon>
    </lineage>
</organism>
<sequence>MARQLSNPVYLASPEKGVDGRGILTGARAPLMTDGRIGDFWLDSRTDQQKLYGPKNAGAWPDLGFIKGNRGWTPVFAAVADGVRRVQQVVDWQGGEGPKPATGKYVGATGLVDAIGDALDIRGPEGPEMVIDALDAGGDTATYDTLVPAADVGDDNVRRPLKEMFSPGGSLIFKTLADAQAATVPARIDRVFINELDGFRVRVDSEPADGGKHRSADRFLSDEQGTDSANGGWWGDLADVGPTRISTAAQAALDIASARVAAAVEYPVVTGANFTASSDVQVLLSTSDPNSYWHFGSMVYEPAKNRLHWMFRSAAVHTAIESQILYMFSDDGGATLWSYDGDGDLVSGPSAILASPAGRDYRDVCLGITPTGDILAIYTDLPIGGGATPIRRLRSRDSGKTWQSESVIYTHSSTGARAYGRIKVIPGEGKSRMAFTMYRTDTNDVRLWVSDDMGETWSMGAAIFSGSAENETEVAFWGNVGVAIGRKNAGGMSCAITQDYGATWTKLTDVLGSVTADVAPTVDIVRDPYGTVWVVLGVCSRANDTMRWFSGTLKDVLANGGDGFDSYFDSATDMAATSGYHVPQRLPSGEWVVLEVKEDNSGGRVLRLRRMQIEKSVMMARKWTPRLVSGSTLAAPGNEATYSSQFGRYDRLGDLIRFDGYLQIATKGTLEDTNNVRLTMPGPGVPSGSQLVLRATAHIAHFSNGNLPANNYLSGAMALNGQGTLALYRTGQTGSTAMVATEINATFAVRFSGSYYAAVTN</sequence>
<evidence type="ECO:0000313" key="2">
    <source>
        <dbReference type="Proteomes" id="UP001177080"/>
    </source>
</evidence>
<dbReference type="SUPFAM" id="SSF50939">
    <property type="entry name" value="Sialidases"/>
    <property type="match status" value="1"/>
</dbReference>
<gene>
    <name evidence="1" type="ORF">GB928_004175</name>
</gene>